<feature type="non-terminal residue" evidence="1">
    <location>
        <position position="1"/>
    </location>
</feature>
<reference evidence="1 2" key="1">
    <citation type="submission" date="2017-07" db="EMBL/GenBank/DDBJ databases">
        <title>Invasive disease caused simultaneously by more than one serotype of Streptococcus pneumoniae, South Africa.</title>
        <authorList>
            <person name="Ndlangisa K."/>
            <person name="Du Plessis M."/>
            <person name="Von Gottberg A."/>
        </authorList>
    </citation>
    <scope>NUCLEOTIDE SEQUENCE [LARGE SCALE GENOMIC DNA]</scope>
    <source>
        <strain evidence="1 2">8227-15B</strain>
    </source>
</reference>
<dbReference type="EMBL" id="NNBW01000725">
    <property type="protein sequence ID" value="OYL16074.1"/>
    <property type="molecule type" value="Genomic_DNA"/>
</dbReference>
<sequence length="70" mass="7779">RNPEVQQRLSDVVDDLQDVIQEIRTTIYDLHGASQGITRLRQRIDAAVAQFADSGLRTSVQFVGPLSVVD</sequence>
<protein>
    <submittedName>
        <fullName evidence="1">Uncharacterized protein</fullName>
    </submittedName>
</protein>
<name>A0AA44S556_STREE</name>
<organism evidence="1 2">
    <name type="scientific">Streptococcus pneumoniae</name>
    <dbReference type="NCBI Taxonomy" id="1313"/>
    <lineage>
        <taxon>Bacteria</taxon>
        <taxon>Bacillati</taxon>
        <taxon>Bacillota</taxon>
        <taxon>Bacilli</taxon>
        <taxon>Lactobacillales</taxon>
        <taxon>Streptococcaceae</taxon>
        <taxon>Streptococcus</taxon>
    </lineage>
</organism>
<evidence type="ECO:0000313" key="1">
    <source>
        <dbReference type="EMBL" id="OYL16074.1"/>
    </source>
</evidence>
<accession>A0AA44S556</accession>
<dbReference type="AlphaFoldDB" id="A0AA44S556"/>
<feature type="non-terminal residue" evidence="1">
    <location>
        <position position="70"/>
    </location>
</feature>
<proteinExistence type="predicted"/>
<dbReference type="Proteomes" id="UP000214939">
    <property type="component" value="Unassembled WGS sequence"/>
</dbReference>
<comment type="caution">
    <text evidence="1">The sequence shown here is derived from an EMBL/GenBank/DDBJ whole genome shotgun (WGS) entry which is preliminary data.</text>
</comment>
<gene>
    <name evidence="1" type="ORF">A5N45_14055</name>
</gene>
<evidence type="ECO:0000313" key="2">
    <source>
        <dbReference type="Proteomes" id="UP000214939"/>
    </source>
</evidence>